<dbReference type="PANTHER" id="PTHR23078">
    <property type="entry name" value="VESICULAR-FUSION PROTEIN NSF"/>
    <property type="match status" value="1"/>
</dbReference>
<dbReference type="InterPro" id="IPR003959">
    <property type="entry name" value="ATPase_AAA_core"/>
</dbReference>
<dbReference type="SUPFAM" id="SSF52540">
    <property type="entry name" value="P-loop containing nucleoside triphosphate hydrolases"/>
    <property type="match status" value="1"/>
</dbReference>
<evidence type="ECO:0000256" key="1">
    <source>
        <dbReference type="ARBA" id="ARBA00006914"/>
    </source>
</evidence>
<evidence type="ECO:0000256" key="2">
    <source>
        <dbReference type="ARBA" id="ARBA00022741"/>
    </source>
</evidence>
<feature type="domain" description="ATPase AAA-type core" evidence="5">
    <location>
        <begin position="15"/>
        <end position="121"/>
    </location>
</feature>
<keyword evidence="4" id="KW-0813">Transport</keyword>
<dbReference type="PANTHER" id="PTHR23078:SF3">
    <property type="entry name" value="VESICLE-FUSING ATPASE"/>
    <property type="match status" value="1"/>
</dbReference>
<keyword evidence="4" id="KW-0479">Metal-binding</keyword>
<accession>A0ABR2C549</accession>
<evidence type="ECO:0000256" key="4">
    <source>
        <dbReference type="RuleBase" id="RU367045"/>
    </source>
</evidence>
<reference evidence="6 7" key="1">
    <citation type="journal article" date="2024" name="G3 (Bethesda)">
        <title>Genome assembly of Hibiscus sabdariffa L. provides insights into metabolisms of medicinal natural products.</title>
        <authorList>
            <person name="Kim T."/>
        </authorList>
    </citation>
    <scope>NUCLEOTIDE SEQUENCE [LARGE SCALE GENOMIC DNA]</scope>
    <source>
        <strain evidence="6">TK-2024</strain>
        <tissue evidence="6">Old leaves</tissue>
    </source>
</reference>
<dbReference type="InterPro" id="IPR027417">
    <property type="entry name" value="P-loop_NTPase"/>
</dbReference>
<dbReference type="EMBL" id="JBBPBM010000066">
    <property type="protein sequence ID" value="KAK8514547.1"/>
    <property type="molecule type" value="Genomic_DNA"/>
</dbReference>
<proteinExistence type="inferred from homology"/>
<dbReference type="InterPro" id="IPR039812">
    <property type="entry name" value="Vesicle-fus_ATPase"/>
</dbReference>
<keyword evidence="4" id="KW-0963">Cytoplasm</keyword>
<comment type="function">
    <text evidence="4">Required for vesicle-mediated transport. Catalyzes the fusion of transport vesicles within the Golgi cisternae. Is also required for transport from the endoplasmic reticulum to the Golgi stack. Seems to function as a fusion protein required for the delivery of cargo proteins to all compartments of the Golgi stack independent of vesicle origin.</text>
</comment>
<keyword evidence="4" id="KW-0460">Magnesium</keyword>
<name>A0ABR2C549_9ROSI</name>
<keyword evidence="4" id="KW-0378">Hydrolase</keyword>
<evidence type="ECO:0000259" key="5">
    <source>
        <dbReference type="Pfam" id="PF00004"/>
    </source>
</evidence>
<comment type="catalytic activity">
    <reaction evidence="4">
        <text>ATP + H2O = ADP + phosphate + H(+)</text>
        <dbReference type="Rhea" id="RHEA:13065"/>
        <dbReference type="ChEBI" id="CHEBI:15377"/>
        <dbReference type="ChEBI" id="CHEBI:15378"/>
        <dbReference type="ChEBI" id="CHEBI:30616"/>
        <dbReference type="ChEBI" id="CHEBI:43474"/>
        <dbReference type="ChEBI" id="CHEBI:456216"/>
        <dbReference type="EC" id="3.6.4.6"/>
    </reaction>
</comment>
<evidence type="ECO:0000313" key="6">
    <source>
        <dbReference type="EMBL" id="KAK8514547.1"/>
    </source>
</evidence>
<evidence type="ECO:0000313" key="7">
    <source>
        <dbReference type="Proteomes" id="UP001472677"/>
    </source>
</evidence>
<dbReference type="CDD" id="cd00009">
    <property type="entry name" value="AAA"/>
    <property type="match status" value="1"/>
</dbReference>
<comment type="cofactor">
    <cofactor evidence="4">
        <name>Mg(2+)</name>
        <dbReference type="ChEBI" id="CHEBI:18420"/>
    </cofactor>
    <text evidence="4">Binds 1 Mg(2+) ion per subunit.</text>
</comment>
<comment type="similarity">
    <text evidence="1 4">Belongs to the AAA ATPase family.</text>
</comment>
<sequence length="216" mass="24158">MLKHLMEGSWCSLNLLLEGPRGTGKSFLAANIGLTNKFDFIEIISPESFLRLSDLEMCNEIIMRWKEAQSYSSSLIIIDDIEMIVEIGRSSLTISNAFTVCLNMEPLKNHKRMVVATTSDLAFLRSIKLEEQFFLSLHVPKLKSEGVAKVISQMFYIPLEHHTQVATTLAPVAIKDLIYILESATRKQDETSANGSGGSSITNIDTVYRLANLMLK</sequence>
<comment type="caution">
    <text evidence="6">The sequence shown here is derived from an EMBL/GenBank/DDBJ whole genome shotgun (WGS) entry which is preliminary data.</text>
</comment>
<protein>
    <recommendedName>
        <fullName evidence="4">Vesicle-fusing ATPase</fullName>
        <ecNumber evidence="4">3.6.4.6</ecNumber>
    </recommendedName>
</protein>
<dbReference type="Gene3D" id="3.40.50.300">
    <property type="entry name" value="P-loop containing nucleotide triphosphate hydrolases"/>
    <property type="match status" value="1"/>
</dbReference>
<dbReference type="EC" id="3.6.4.6" evidence="4"/>
<organism evidence="6 7">
    <name type="scientific">Hibiscus sabdariffa</name>
    <name type="common">roselle</name>
    <dbReference type="NCBI Taxonomy" id="183260"/>
    <lineage>
        <taxon>Eukaryota</taxon>
        <taxon>Viridiplantae</taxon>
        <taxon>Streptophyta</taxon>
        <taxon>Embryophyta</taxon>
        <taxon>Tracheophyta</taxon>
        <taxon>Spermatophyta</taxon>
        <taxon>Magnoliopsida</taxon>
        <taxon>eudicotyledons</taxon>
        <taxon>Gunneridae</taxon>
        <taxon>Pentapetalae</taxon>
        <taxon>rosids</taxon>
        <taxon>malvids</taxon>
        <taxon>Malvales</taxon>
        <taxon>Malvaceae</taxon>
        <taxon>Malvoideae</taxon>
        <taxon>Hibiscus</taxon>
    </lineage>
</organism>
<dbReference type="Pfam" id="PF00004">
    <property type="entry name" value="AAA"/>
    <property type="match status" value="1"/>
</dbReference>
<comment type="subcellular location">
    <subcellularLocation>
        <location evidence="4">Cytoplasm</location>
    </subcellularLocation>
</comment>
<evidence type="ECO:0000256" key="3">
    <source>
        <dbReference type="ARBA" id="ARBA00022840"/>
    </source>
</evidence>
<gene>
    <name evidence="6" type="ORF">V6N12_057448</name>
</gene>
<keyword evidence="4" id="KW-0931">ER-Golgi transport</keyword>
<keyword evidence="4" id="KW-0653">Protein transport</keyword>
<keyword evidence="2 4" id="KW-0547">Nucleotide-binding</keyword>
<keyword evidence="3 4" id="KW-0067">ATP-binding</keyword>
<dbReference type="Proteomes" id="UP001472677">
    <property type="component" value="Unassembled WGS sequence"/>
</dbReference>
<keyword evidence="7" id="KW-1185">Reference proteome</keyword>